<dbReference type="InterPro" id="IPR011987">
    <property type="entry name" value="ATPase_V1-cplx_hsu_C"/>
</dbReference>
<dbReference type="OMA" id="HSGHLRW"/>
<dbReference type="Gene3D" id="1.25.10.10">
    <property type="entry name" value="Leucine-rich Repeat Variant"/>
    <property type="match status" value="1"/>
</dbReference>
<dbReference type="PIRSF" id="PIRSF032184">
    <property type="entry name" value="ATPase_V1_H"/>
    <property type="match status" value="1"/>
</dbReference>
<reference evidence="9" key="3">
    <citation type="submission" date="2025-09" db="UniProtKB">
        <authorList>
            <consortium name="Ensembl"/>
        </authorList>
    </citation>
    <scope>IDENTIFICATION</scope>
</reference>
<evidence type="ECO:0000256" key="7">
    <source>
        <dbReference type="PIRNR" id="PIRNR032184"/>
    </source>
</evidence>
<comment type="function">
    <text evidence="5">Subunit of the V1 complex of vacuolar(H+)-ATPase (V-ATPase), a multisubunit enzyme composed of a peripheral complex (V1) that hydrolyzes ATP and a membrane integral complex (V0) that translocates protons. V-ATPase is responsible for acidifying and maintaining the pH of intracellular compartments and in some cell types, is targeted to the plasma membrane, where it is responsible for acidifying the extracellular environment. Subunit H is essential for V-ATPase activity, but not for the assembly of the complex. Involved in the endocytosis mediated by clathrin-coated pits, required for the formation of endosomes.</text>
</comment>
<sequence>MTSTENGLPVYSMSTNTLKSQAVDVRSHRVNWQSYLQGQMIQQQDFEIIQEFDASRSFEARKSVLDRRGEECARTFIALMTRISKEQTVRYILTAVDDLLMEDPKRTELFNDSNNKKRASPWIGFMNMLNRNDRFIVHQASRIIAKLACWGKERMSTQDLNYYLNWIKTQLANEHKLHTSRISRDPSAYVSTEMTDYIQSILSSLQMMLKVRQYRLAFFEMDGLSSLMAVLQTKCGFQIQYQTTVCIWLLTFSPELVDQMVAFNPVPLLADILGEAAKEKVTRIVLAAFRNLIEKPNDPETVKLFSLAMIHCKILKNLEILEGKQFTDEDILADIEYLSNHLGECLLDLSSFDEYSSEVKSQRLEWSPVHKSEKFWRENSTRLNEKNYELLRILTNLLETCQDPEILAVATHDIGEYVRHYPRGKKVIEQLGIKQLVMQLLSHENTQVKYNALIAVQKLMVHNWEFLGKQVTNE</sequence>
<dbReference type="InterPro" id="IPR004908">
    <property type="entry name" value="ATPase_V1-cplx_hsu"/>
</dbReference>
<dbReference type="FunCoup" id="F6QR08">
    <property type="interactions" value="1084"/>
</dbReference>
<organism evidence="9 10">
    <name type="scientific">Ciona intestinalis</name>
    <name type="common">Transparent sea squirt</name>
    <name type="synonym">Ascidia intestinalis</name>
    <dbReference type="NCBI Taxonomy" id="7719"/>
    <lineage>
        <taxon>Eukaryota</taxon>
        <taxon>Metazoa</taxon>
        <taxon>Chordata</taxon>
        <taxon>Tunicata</taxon>
        <taxon>Ascidiacea</taxon>
        <taxon>Phlebobranchia</taxon>
        <taxon>Cionidae</taxon>
        <taxon>Ciona</taxon>
    </lineage>
</organism>
<evidence type="ECO:0000256" key="2">
    <source>
        <dbReference type="ARBA" id="ARBA00022448"/>
    </source>
</evidence>
<dbReference type="GO" id="GO:0046961">
    <property type="term" value="F:proton-transporting ATPase activity, rotational mechanism"/>
    <property type="evidence" value="ECO:0007669"/>
    <property type="project" value="UniProtKB-UniRule"/>
</dbReference>
<dbReference type="SUPFAM" id="SSF48371">
    <property type="entry name" value="ARM repeat"/>
    <property type="match status" value="1"/>
</dbReference>
<dbReference type="CDD" id="cd00256">
    <property type="entry name" value="VATPase_H"/>
    <property type="match status" value="1"/>
</dbReference>
<protein>
    <recommendedName>
        <fullName evidence="6 7">V-type proton ATPase subunit H</fullName>
    </recommendedName>
</protein>
<dbReference type="Pfam" id="PF03224">
    <property type="entry name" value="V-ATPase_H_N"/>
    <property type="match status" value="1"/>
</dbReference>
<dbReference type="Pfam" id="PF11698">
    <property type="entry name" value="V-ATPase_H_C"/>
    <property type="match status" value="1"/>
</dbReference>
<keyword evidence="4 7" id="KW-0406">Ion transport</keyword>
<dbReference type="PANTHER" id="PTHR10698:SF0">
    <property type="entry name" value="V-TYPE PROTON ATPASE SUBUNIT H"/>
    <property type="match status" value="1"/>
</dbReference>
<name>F6QR08_CIOIN</name>
<evidence type="ECO:0000256" key="4">
    <source>
        <dbReference type="ARBA" id="ARBA00023065"/>
    </source>
</evidence>
<dbReference type="PANTHER" id="PTHR10698">
    <property type="entry name" value="V-TYPE PROTON ATPASE SUBUNIT H"/>
    <property type="match status" value="1"/>
</dbReference>
<evidence type="ECO:0000256" key="1">
    <source>
        <dbReference type="ARBA" id="ARBA00008613"/>
    </source>
</evidence>
<dbReference type="InParanoid" id="F6QR08"/>
<dbReference type="FunFam" id="1.25.10.10:FF:000067">
    <property type="entry name" value="V-type proton ATPase subunit H"/>
    <property type="match status" value="1"/>
</dbReference>
<evidence type="ECO:0000313" key="10">
    <source>
        <dbReference type="Proteomes" id="UP000008144"/>
    </source>
</evidence>
<dbReference type="InterPro" id="IPR038497">
    <property type="entry name" value="ATPase_V1-cplx_hsu_C_sf"/>
</dbReference>
<evidence type="ECO:0000259" key="8">
    <source>
        <dbReference type="Pfam" id="PF11698"/>
    </source>
</evidence>
<dbReference type="STRING" id="7719.ENSCINP00000013243"/>
<dbReference type="GeneTree" id="ENSGT00390000003289"/>
<evidence type="ECO:0000256" key="5">
    <source>
        <dbReference type="ARBA" id="ARBA00058462"/>
    </source>
</evidence>
<gene>
    <name evidence="9" type="primary">LOC100178823</name>
</gene>
<dbReference type="AlphaFoldDB" id="F6QR08"/>
<keyword evidence="10" id="KW-1185">Reference proteome</keyword>
<accession>F6QR08</accession>
<dbReference type="Gene3D" id="1.25.40.150">
    <property type="entry name" value="V-type ATPase, subunit H, C-terminal domain"/>
    <property type="match status" value="1"/>
</dbReference>
<evidence type="ECO:0000313" key="9">
    <source>
        <dbReference type="Ensembl" id="ENSCINP00000013243.3"/>
    </source>
</evidence>
<proteinExistence type="inferred from homology"/>
<comment type="similarity">
    <text evidence="1 7">Belongs to the V-ATPase H subunit family.</text>
</comment>
<comment type="subunit">
    <text evidence="7">V-ATPase is a heteromultimeric enzyme made up of two complexes: the ATP-hydrolytic V1 complex and the proton translocation V0 complex.</text>
</comment>
<keyword evidence="2 7" id="KW-0813">Transport</keyword>
<reference evidence="10" key="1">
    <citation type="journal article" date="2002" name="Science">
        <title>The draft genome of Ciona intestinalis: insights into chordate and vertebrate origins.</title>
        <authorList>
            <person name="Dehal P."/>
            <person name="Satou Y."/>
            <person name="Campbell R.K."/>
            <person name="Chapman J."/>
            <person name="Degnan B."/>
            <person name="De Tomaso A."/>
            <person name="Davidson B."/>
            <person name="Di Gregorio A."/>
            <person name="Gelpke M."/>
            <person name="Goodstein D.M."/>
            <person name="Harafuji N."/>
            <person name="Hastings K.E."/>
            <person name="Ho I."/>
            <person name="Hotta K."/>
            <person name="Huang W."/>
            <person name="Kawashima T."/>
            <person name="Lemaire P."/>
            <person name="Martinez D."/>
            <person name="Meinertzhagen I.A."/>
            <person name="Necula S."/>
            <person name="Nonaka M."/>
            <person name="Putnam N."/>
            <person name="Rash S."/>
            <person name="Saiga H."/>
            <person name="Satake M."/>
            <person name="Terry A."/>
            <person name="Yamada L."/>
            <person name="Wang H.G."/>
            <person name="Awazu S."/>
            <person name="Azumi K."/>
            <person name="Boore J."/>
            <person name="Branno M."/>
            <person name="Chin-Bow S."/>
            <person name="DeSantis R."/>
            <person name="Doyle S."/>
            <person name="Francino P."/>
            <person name="Keys D.N."/>
            <person name="Haga S."/>
            <person name="Hayashi H."/>
            <person name="Hino K."/>
            <person name="Imai K.S."/>
            <person name="Inaba K."/>
            <person name="Kano S."/>
            <person name="Kobayashi K."/>
            <person name="Kobayashi M."/>
            <person name="Lee B.I."/>
            <person name="Makabe K.W."/>
            <person name="Manohar C."/>
            <person name="Matassi G."/>
            <person name="Medina M."/>
            <person name="Mochizuki Y."/>
            <person name="Mount S."/>
            <person name="Morishita T."/>
            <person name="Miura S."/>
            <person name="Nakayama A."/>
            <person name="Nishizaka S."/>
            <person name="Nomoto H."/>
            <person name="Ohta F."/>
            <person name="Oishi K."/>
            <person name="Rigoutsos I."/>
            <person name="Sano M."/>
            <person name="Sasaki A."/>
            <person name="Sasakura Y."/>
            <person name="Shoguchi E."/>
            <person name="Shin-i T."/>
            <person name="Spagnuolo A."/>
            <person name="Stainier D."/>
            <person name="Suzuki M.M."/>
            <person name="Tassy O."/>
            <person name="Takatori N."/>
            <person name="Tokuoka M."/>
            <person name="Yagi K."/>
            <person name="Yoshizaki F."/>
            <person name="Wada S."/>
            <person name="Zhang C."/>
            <person name="Hyatt P.D."/>
            <person name="Larimer F."/>
            <person name="Detter C."/>
            <person name="Doggett N."/>
            <person name="Glavina T."/>
            <person name="Hawkins T."/>
            <person name="Richardson P."/>
            <person name="Lucas S."/>
            <person name="Kohara Y."/>
            <person name="Levine M."/>
            <person name="Satoh N."/>
            <person name="Rokhsar D.S."/>
        </authorList>
    </citation>
    <scope>NUCLEOTIDE SEQUENCE [LARGE SCALE GENOMIC DNA]</scope>
</reference>
<keyword evidence="3 7" id="KW-0375">Hydrogen ion transport</keyword>
<dbReference type="Ensembl" id="ENSCINT00000013243.3">
    <property type="protein sequence ID" value="ENSCINP00000013243.3"/>
    <property type="gene ID" value="ENSCING00000006417.3"/>
</dbReference>
<dbReference type="HOGENOM" id="CLU_025709_2_0_1"/>
<evidence type="ECO:0000256" key="3">
    <source>
        <dbReference type="ARBA" id="ARBA00022781"/>
    </source>
</evidence>
<reference evidence="9" key="2">
    <citation type="submission" date="2025-08" db="UniProtKB">
        <authorList>
            <consortium name="Ensembl"/>
        </authorList>
    </citation>
    <scope>IDENTIFICATION</scope>
</reference>
<dbReference type="Proteomes" id="UP000008144">
    <property type="component" value="Unassembled WGS sequence"/>
</dbReference>
<dbReference type="InterPro" id="IPR011989">
    <property type="entry name" value="ARM-like"/>
</dbReference>
<feature type="domain" description="ATPase V1 complex subunit H C-terminal" evidence="8">
    <location>
        <begin position="349"/>
        <end position="464"/>
    </location>
</feature>
<dbReference type="FunFam" id="1.25.40.150:FF:000001">
    <property type="entry name" value="V-type proton ATPase subunit H"/>
    <property type="match status" value="1"/>
</dbReference>
<dbReference type="InterPro" id="IPR016024">
    <property type="entry name" value="ARM-type_fold"/>
</dbReference>
<dbReference type="GO" id="GO:0000221">
    <property type="term" value="C:vacuolar proton-transporting V-type ATPase, V1 domain"/>
    <property type="evidence" value="ECO:0007669"/>
    <property type="project" value="UniProtKB-UniRule"/>
</dbReference>
<evidence type="ECO:0000256" key="6">
    <source>
        <dbReference type="ARBA" id="ARBA00071124"/>
    </source>
</evidence>